<dbReference type="AlphaFoldDB" id="A0AA39NZX1"/>
<protein>
    <submittedName>
        <fullName evidence="2">Uncharacterized protein</fullName>
    </submittedName>
</protein>
<keyword evidence="3" id="KW-1185">Reference proteome</keyword>
<organism evidence="2 3">
    <name type="scientific">Armillaria novae-zelandiae</name>
    <dbReference type="NCBI Taxonomy" id="153914"/>
    <lineage>
        <taxon>Eukaryota</taxon>
        <taxon>Fungi</taxon>
        <taxon>Dikarya</taxon>
        <taxon>Basidiomycota</taxon>
        <taxon>Agaricomycotina</taxon>
        <taxon>Agaricomycetes</taxon>
        <taxon>Agaricomycetidae</taxon>
        <taxon>Agaricales</taxon>
        <taxon>Marasmiineae</taxon>
        <taxon>Physalacriaceae</taxon>
        <taxon>Armillaria</taxon>
    </lineage>
</organism>
<evidence type="ECO:0000313" key="2">
    <source>
        <dbReference type="EMBL" id="KAK0474619.1"/>
    </source>
</evidence>
<name>A0AA39NZX1_9AGAR</name>
<reference evidence="2" key="1">
    <citation type="submission" date="2023-06" db="EMBL/GenBank/DDBJ databases">
        <authorList>
            <consortium name="Lawrence Berkeley National Laboratory"/>
            <person name="Ahrendt S."/>
            <person name="Sahu N."/>
            <person name="Indic B."/>
            <person name="Wong-Bajracharya J."/>
            <person name="Merenyi Z."/>
            <person name="Ke H.-M."/>
            <person name="Monk M."/>
            <person name="Kocsube S."/>
            <person name="Drula E."/>
            <person name="Lipzen A."/>
            <person name="Balint B."/>
            <person name="Henrissat B."/>
            <person name="Andreopoulos B."/>
            <person name="Martin F.M."/>
            <person name="Harder C.B."/>
            <person name="Rigling D."/>
            <person name="Ford K.L."/>
            <person name="Foster G.D."/>
            <person name="Pangilinan J."/>
            <person name="Papanicolaou A."/>
            <person name="Barry K."/>
            <person name="LaButti K."/>
            <person name="Viragh M."/>
            <person name="Koriabine M."/>
            <person name="Yan M."/>
            <person name="Riley R."/>
            <person name="Champramary S."/>
            <person name="Plett K.L."/>
            <person name="Tsai I.J."/>
            <person name="Slot J."/>
            <person name="Sipos G."/>
            <person name="Plett J."/>
            <person name="Nagy L.G."/>
            <person name="Grigoriev I.V."/>
        </authorList>
    </citation>
    <scope>NUCLEOTIDE SEQUENCE</scope>
    <source>
        <strain evidence="2">ICMP 16352</strain>
    </source>
</reference>
<sequence length="666" mass="74466">MAPAGWCNPEQCVWFANHLANFHQACLENTVGAFLAVAVKEFMALWPLPEYTEEIIGNTLEDIAKWVQQDVHYQKRKKQIEARFNNNHGKAHAVAIRNASGKTLSSSPKKKKILYSLRPARRLRAVQIYSQCYYKKRVQAAIKKAIRQSLNPLTHSQKLSIINKLTFDAFQSETEDVKTEVFNALEQLHEDAIDATPAMLNRFLSDLAVQTGWWFTVIAGGPDPADGGNIHTGSFHVGSNGHKRNFWDEFIHHSFNPNDSTTCCMTFEEGVIAPYGRFLKTLFSPEVRAQRACNQADMDALNETLNDDEDDELEATPGMSGLLSMPNSPPSPPLPLFQPASTLTPCTPNVGPISPSIPSFEPPLSMTLTAAGLVSPPIPSFHPDLMLQPSKSCEELGREDWDPQLFWQDAHFGHDYFSMSATEHDRLAYDNLLGRAVLDHKGKGKSFPFTGTISGEGQVDLGISGDHYPDLQPELEGSPLPLLPSHDQDHTDVHELDADLLSRSSMPRTPPSRQFDGELTPVQMRRKWHNRVIDGNKQQQDESAMVVDGSEGDAGEDLERRMSKRAWRPPASRALVAVGWLPLAVQYLTDSNLGPEWAHLLAAWQVLEAQISQNRSPTKGRLGTITSRPSSLSVWLQNRRYNVYPQLPPSFSAEFLAWWNALQPNW</sequence>
<dbReference type="Proteomes" id="UP001175227">
    <property type="component" value="Unassembled WGS sequence"/>
</dbReference>
<gene>
    <name evidence="2" type="ORF">IW261DRAFT_1568621</name>
</gene>
<feature type="compositionally biased region" description="Low complexity" evidence="1">
    <location>
        <begin position="474"/>
        <end position="485"/>
    </location>
</feature>
<evidence type="ECO:0000256" key="1">
    <source>
        <dbReference type="SAM" id="MobiDB-lite"/>
    </source>
</evidence>
<feature type="region of interest" description="Disordered" evidence="1">
    <location>
        <begin position="458"/>
        <end position="489"/>
    </location>
</feature>
<comment type="caution">
    <text evidence="2">The sequence shown here is derived from an EMBL/GenBank/DDBJ whole genome shotgun (WGS) entry which is preliminary data.</text>
</comment>
<dbReference type="EMBL" id="JAUEPR010000026">
    <property type="protein sequence ID" value="KAK0474619.1"/>
    <property type="molecule type" value="Genomic_DNA"/>
</dbReference>
<evidence type="ECO:0000313" key="3">
    <source>
        <dbReference type="Proteomes" id="UP001175227"/>
    </source>
</evidence>
<proteinExistence type="predicted"/>
<accession>A0AA39NZX1</accession>